<dbReference type="AlphaFoldDB" id="A0A937FAD7"/>
<keyword evidence="3" id="KW-1185">Reference proteome</keyword>
<comment type="caution">
    <text evidence="2">The sequence shown here is derived from an EMBL/GenBank/DDBJ whole genome shotgun (WGS) entry which is preliminary data.</text>
</comment>
<protein>
    <submittedName>
        <fullName evidence="2">Uncharacterized protein</fullName>
    </submittedName>
</protein>
<evidence type="ECO:0000313" key="2">
    <source>
        <dbReference type="EMBL" id="MBL3657922.1"/>
    </source>
</evidence>
<gene>
    <name evidence="2" type="ORF">JL102_17355</name>
</gene>
<evidence type="ECO:0000313" key="3">
    <source>
        <dbReference type="Proteomes" id="UP000659388"/>
    </source>
</evidence>
<feature type="transmembrane region" description="Helical" evidence="1">
    <location>
        <begin position="6"/>
        <end position="25"/>
    </location>
</feature>
<reference evidence="2" key="1">
    <citation type="submission" date="2021-01" db="EMBL/GenBank/DDBJ databases">
        <title>Fulvivirga kasyanovii gen. nov., sp nov., a novel member of the phylum Bacteroidetes isolated from seawater in a mussel farm.</title>
        <authorList>
            <person name="Zhao L.-H."/>
            <person name="Wang Z.-J."/>
        </authorList>
    </citation>
    <scope>NUCLEOTIDE SEQUENCE</scope>
    <source>
        <strain evidence="2">2943</strain>
    </source>
</reference>
<keyword evidence="1" id="KW-0812">Transmembrane</keyword>
<dbReference type="RefSeq" id="WP_202245704.1">
    <property type="nucleotide sequence ID" value="NZ_JAESIY010000009.1"/>
</dbReference>
<dbReference type="Proteomes" id="UP000659388">
    <property type="component" value="Unassembled WGS sequence"/>
</dbReference>
<keyword evidence="1" id="KW-0472">Membrane</keyword>
<keyword evidence="1" id="KW-1133">Transmembrane helix</keyword>
<evidence type="ECO:0000256" key="1">
    <source>
        <dbReference type="SAM" id="Phobius"/>
    </source>
</evidence>
<dbReference type="EMBL" id="JAESIY010000009">
    <property type="protein sequence ID" value="MBL3657922.1"/>
    <property type="molecule type" value="Genomic_DNA"/>
</dbReference>
<sequence>MKILIYIGVGLIILIVIAMIPFIILKFGMDFMLLFSVSEKKAKAELEKVIKDEYNNAWVITDVSRHYNEGNMNPNMFYYELESVDNPEVEFIFYWDAKKKTPKKSYDGQEYTLATQYQKALEAYRRRKDLQTVLGPDVKIGEITYWTINLELNHEPMATEIRELTVKTAQIFQPHIGDYTSSMKIKFISPQEPNGLFRTPITATTPKKDVYIDFNGHASDGRLAKVREQALIQLKKKLSTEHPDYNIEPYLRYHWLNQNNVNKLYAGFEVSRPTIEGDDRPATQELKGIMLCHLDLASASVTYSEFIPCDKDNINATLDSINDNIPEIYIKEENKH</sequence>
<name>A0A937FAD7_9BACT</name>
<organism evidence="2 3">
    <name type="scientific">Fulvivirga sediminis</name>
    <dbReference type="NCBI Taxonomy" id="2803949"/>
    <lineage>
        <taxon>Bacteria</taxon>
        <taxon>Pseudomonadati</taxon>
        <taxon>Bacteroidota</taxon>
        <taxon>Cytophagia</taxon>
        <taxon>Cytophagales</taxon>
        <taxon>Fulvivirgaceae</taxon>
        <taxon>Fulvivirga</taxon>
    </lineage>
</organism>
<accession>A0A937FAD7</accession>
<proteinExistence type="predicted"/>